<feature type="region of interest" description="Disordered" evidence="1">
    <location>
        <begin position="1497"/>
        <end position="1517"/>
    </location>
</feature>
<feature type="region of interest" description="Disordered" evidence="1">
    <location>
        <begin position="816"/>
        <end position="837"/>
    </location>
</feature>
<feature type="compositionally biased region" description="Basic and acidic residues" evidence="1">
    <location>
        <begin position="58"/>
        <end position="74"/>
    </location>
</feature>
<feature type="compositionally biased region" description="Basic residues" evidence="1">
    <location>
        <begin position="908"/>
        <end position="923"/>
    </location>
</feature>
<feature type="region of interest" description="Disordered" evidence="1">
    <location>
        <begin position="591"/>
        <end position="637"/>
    </location>
</feature>
<comment type="caution">
    <text evidence="3">The sequence shown here is derived from an EMBL/GenBank/DDBJ whole genome shotgun (WGS) entry which is preliminary data.</text>
</comment>
<evidence type="ECO:0000256" key="2">
    <source>
        <dbReference type="SAM" id="Phobius"/>
    </source>
</evidence>
<keyword evidence="2" id="KW-1133">Transmembrane helix</keyword>
<feature type="region of interest" description="Disordered" evidence="1">
    <location>
        <begin position="908"/>
        <end position="935"/>
    </location>
</feature>
<feature type="region of interest" description="Disordered" evidence="1">
    <location>
        <begin position="1"/>
        <end position="78"/>
    </location>
</feature>
<sequence>MISHSAAHGKKSDKETQSPVLKVFKEMIQRENNDPEKANLLKEKQENRKRRQYSGTRSKSERRSGDSSSSEKNRRNVQYKVAVHDQRMKDYNERSQSIPFQGDKKDSWWFWGDTQKKQQSEDTCSCVSCALKKIISSEYTCIACLGVMFLLTVLIAFLVLFKTVPIEAKAKGGHAKVAAKNPRELGSDVLKRKIDQIQRGKDESDDRYLRYETFLGLLWDDTISRHLSSLTGMHGNESVRSDSELSSVLDAEKLNDGLSSERLRNFYKKLIQTDAQIRSLKKSVNEYTQTNYDEAKFKYPDRSKRSLRLRAPKSLLRYDIKKEAKTPILTENNLAEIKQFNLFYPPLSAVNYTNKKNKKCKRFLNGTEVPTGFVIEKKQMIVQYKPHDNRKVPKCSHAPKDSKSHEKQLKHPFYKNTQRLDELLDQFLDKHLPEIMEDPFGVDVLFKQNKDVKTHTTNVKIENKKVTKNGFFVTKKPVAGKVKNKEKNDKHQSTDKLFKFDHNRFGGHRIGALDREYFDMVSSKKSSSSTPSYDVILSVSTIVHQGQMKVSKPMNILGRTPSLLERVPHIRKLLQVDEEDEEGLGYEDFKEVLADDTEAHDETDKSQDRKKRMDDDRENDFKMPNNPYKYNPPGVHNPNWKGPMPLYPDELSSMIKQAAIENMDNFNKIHIPSNAKDSSETDKNYSDNKFQKLAKMAQAYSDYGVLEGKKESSSNEKAMDGKNAERRVKLSINKGKSFKNALFDRFRKSRVVSEGIRFEIRPTTTAREDCPAELVKVLKKHFKVTNSQYYLPFHSTTLPLNTEYALFSTIQKQHQQQQQALETTTKKPDPNEYPDSSIVFTFAKNGRRSLKSVEDDPDKTIENKDRTTNNESQLLVKDINSLDVESSDDKAKVGMNPESEVVYNNEHHRHHHPHHPSHHHHHDKSNDNKTYSQSGNFKENITANYTSNTNAASAEYTQNNNIISAILNLNEPRVRNGNSSEMAALSDFFMMMSNWFSVMAGFETSSETNIPNTSPKQNESIEFPMYDSDMIENIGHRSRVLMSLEEINDKSTDVVDVTEISTILMKAKDEDLTSVSPEDVTKSPDALSTTETVTANASPSKLKDKEFSLTKSERSKDNKTLVKRNVPEDSNLIFWNDIYDDEYGVKMDPIDSTMEDKRFSKGINFMRKSGNWIQDKVKNFANNFRGKDKMNMNNYGTFKRRVLRKANYRLSDNYFICIFNNYSEDPSLIYKKYSKRDANYEDADTEEKGGFAALTAKMKEVCKEAAKAVQQTKNVQVRQDDKEDSMTTSLMQQLVRLMTDLIDFQVQQKTCVKLPPDLQEFLVWLTSPNDENIDFRNQKTNFSENPSQPVLDLVTTPSSEKEEIHADSRSECLGTLHAVQDLMQQYDEMTDEDKSKMTGIRDYLENQLQFLHKQLATFDGYKVSNMFEDLNPSYRFRRDLIAKGQNHRKKLNQFRSRRNRKNRFKRKFLKNFGKKHTRTTASIYDGFAMTEVNKLTKDDDGKETNENGDQRENKNVKRNLKDVYYKALDDAKKSTTFKTTLKDDMEGFDHAQIVRIDN</sequence>
<feature type="compositionally biased region" description="Polar residues" evidence="1">
    <location>
        <begin position="1086"/>
        <end position="1099"/>
    </location>
</feature>
<protein>
    <submittedName>
        <fullName evidence="3">Uncharacterized protein</fullName>
    </submittedName>
</protein>
<keyword evidence="2" id="KW-0472">Membrane</keyword>
<dbReference type="EMBL" id="JBEDNZ010000028">
    <property type="protein sequence ID" value="KAL0809844.1"/>
    <property type="molecule type" value="Genomic_DNA"/>
</dbReference>
<evidence type="ECO:0000313" key="3">
    <source>
        <dbReference type="EMBL" id="KAL0809844.1"/>
    </source>
</evidence>
<gene>
    <name evidence="3" type="ORF">ABMA28_011333</name>
</gene>
<feature type="compositionally biased region" description="Basic and acidic residues" evidence="1">
    <location>
        <begin position="398"/>
        <end position="408"/>
    </location>
</feature>
<dbReference type="Proteomes" id="UP001549921">
    <property type="component" value="Unassembled WGS sequence"/>
</dbReference>
<evidence type="ECO:0000256" key="1">
    <source>
        <dbReference type="SAM" id="MobiDB-lite"/>
    </source>
</evidence>
<feature type="region of interest" description="Disordered" evidence="1">
    <location>
        <begin position="1071"/>
        <end position="1101"/>
    </location>
</feature>
<proteinExistence type="predicted"/>
<feature type="region of interest" description="Disordered" evidence="1">
    <location>
        <begin position="849"/>
        <end position="893"/>
    </location>
</feature>
<keyword evidence="2" id="KW-0812">Transmembrane</keyword>
<accession>A0ABD0S6Z6</accession>
<evidence type="ECO:0000313" key="4">
    <source>
        <dbReference type="Proteomes" id="UP001549921"/>
    </source>
</evidence>
<feature type="compositionally biased region" description="Basic and acidic residues" evidence="1">
    <location>
        <begin position="23"/>
        <end position="46"/>
    </location>
</feature>
<name>A0ABD0S6Z6_LOXSC</name>
<feature type="compositionally biased region" description="Basic and acidic residues" evidence="1">
    <location>
        <begin position="600"/>
        <end position="621"/>
    </location>
</feature>
<feature type="region of interest" description="Disordered" evidence="1">
    <location>
        <begin position="389"/>
        <end position="408"/>
    </location>
</feature>
<reference evidence="3 4" key="1">
    <citation type="submission" date="2024-06" db="EMBL/GenBank/DDBJ databases">
        <title>A chromosome-level genome assembly of beet webworm, Loxostege sticticalis.</title>
        <authorList>
            <person name="Zhang Y."/>
        </authorList>
    </citation>
    <scope>NUCLEOTIDE SEQUENCE [LARGE SCALE GENOMIC DNA]</scope>
    <source>
        <strain evidence="3">AQ028</strain>
        <tissue evidence="3">Male pupae</tissue>
    </source>
</reference>
<feature type="compositionally biased region" description="Low complexity" evidence="1">
    <location>
        <begin position="624"/>
        <end position="633"/>
    </location>
</feature>
<feature type="compositionally biased region" description="Basic and acidic residues" evidence="1">
    <location>
        <begin position="851"/>
        <end position="868"/>
    </location>
</feature>
<organism evidence="3 4">
    <name type="scientific">Loxostege sticticalis</name>
    <name type="common">Beet webworm moth</name>
    <dbReference type="NCBI Taxonomy" id="481309"/>
    <lineage>
        <taxon>Eukaryota</taxon>
        <taxon>Metazoa</taxon>
        <taxon>Ecdysozoa</taxon>
        <taxon>Arthropoda</taxon>
        <taxon>Hexapoda</taxon>
        <taxon>Insecta</taxon>
        <taxon>Pterygota</taxon>
        <taxon>Neoptera</taxon>
        <taxon>Endopterygota</taxon>
        <taxon>Lepidoptera</taxon>
        <taxon>Glossata</taxon>
        <taxon>Ditrysia</taxon>
        <taxon>Pyraloidea</taxon>
        <taxon>Crambidae</taxon>
        <taxon>Pyraustinae</taxon>
        <taxon>Loxostege</taxon>
    </lineage>
</organism>
<feature type="transmembrane region" description="Helical" evidence="2">
    <location>
        <begin position="139"/>
        <end position="161"/>
    </location>
</feature>